<organism evidence="4 5">
    <name type="scientific">Lysobacter antibioticus</name>
    <dbReference type="NCBI Taxonomy" id="84531"/>
    <lineage>
        <taxon>Bacteria</taxon>
        <taxon>Pseudomonadati</taxon>
        <taxon>Pseudomonadota</taxon>
        <taxon>Gammaproteobacteria</taxon>
        <taxon>Lysobacterales</taxon>
        <taxon>Lysobacteraceae</taxon>
        <taxon>Lysobacter</taxon>
    </lineage>
</organism>
<comment type="similarity">
    <text evidence="1">Belongs to the AHA1 family.</text>
</comment>
<sequence>MTFDGPSTADTASSDRTTHRVDDHSITLRRVLNAPRELVFAAWTDPVQVAKWWGPHGFNSQVRQMDVAVGRMFRICMVASDGAEYPIKGTYQEIVAPERLVYIDDWDDDSKPSQSSRVTVTFAEHGAGKTLLTLEMRFGSIAERVEAEQQEVIPGWGECFERLDALVSAH</sequence>
<dbReference type="PANTHER" id="PTHR36929:SF5">
    <property type="entry name" value="BLR6751 PROTEIN"/>
    <property type="match status" value="1"/>
</dbReference>
<dbReference type="Gene3D" id="3.30.530.20">
    <property type="match status" value="1"/>
</dbReference>
<dbReference type="InterPro" id="IPR013538">
    <property type="entry name" value="ASHA1/2-like_C"/>
</dbReference>
<protein>
    <recommendedName>
        <fullName evidence="3">Activator of Hsp90 ATPase homologue 1/2-like C-terminal domain-containing protein</fullName>
    </recommendedName>
</protein>
<dbReference type="Pfam" id="PF08327">
    <property type="entry name" value="AHSA1"/>
    <property type="match status" value="1"/>
</dbReference>
<dbReference type="KEGG" id="laq:GLA29479_2515"/>
<evidence type="ECO:0000313" key="5">
    <source>
        <dbReference type="Proteomes" id="UP000060787"/>
    </source>
</evidence>
<dbReference type="STRING" id="84531.LA76x_4470"/>
<evidence type="ECO:0000259" key="3">
    <source>
        <dbReference type="Pfam" id="PF08327"/>
    </source>
</evidence>
<dbReference type="EMBL" id="CP011129">
    <property type="protein sequence ID" value="ALN82578.1"/>
    <property type="molecule type" value="Genomic_DNA"/>
</dbReference>
<proteinExistence type="inferred from homology"/>
<dbReference type="InterPro" id="IPR023393">
    <property type="entry name" value="START-like_dom_sf"/>
</dbReference>
<dbReference type="AlphaFoldDB" id="A0A0S2FGG6"/>
<reference evidence="4 5" key="1">
    <citation type="journal article" date="2015" name="BMC Genomics">
        <title>Comparative genomics and metabolic profiling of the genus Lysobacter.</title>
        <authorList>
            <person name="de Bruijn I."/>
            <person name="Cheng X."/>
            <person name="de Jager V."/>
            <person name="Exposito R.G."/>
            <person name="Watrous J."/>
            <person name="Patel N."/>
            <person name="Postma J."/>
            <person name="Dorrestein P.C."/>
            <person name="Kobayashi D."/>
            <person name="Raaijmakers J.M."/>
        </authorList>
    </citation>
    <scope>NUCLEOTIDE SEQUENCE [LARGE SCALE GENOMIC DNA]</scope>
    <source>
        <strain evidence="4 5">76</strain>
    </source>
</reference>
<dbReference type="PATRIC" id="fig|84531.7.peg.2461"/>
<keyword evidence="5" id="KW-1185">Reference proteome</keyword>
<dbReference type="PANTHER" id="PTHR36929">
    <property type="entry name" value="ATTACHMENT SUBUNIT, PUTATIVE-RELATED"/>
    <property type="match status" value="1"/>
</dbReference>
<name>A0A0S2FGG6_LYSAN</name>
<dbReference type="OrthoDB" id="9805228at2"/>
<evidence type="ECO:0000256" key="2">
    <source>
        <dbReference type="SAM" id="MobiDB-lite"/>
    </source>
</evidence>
<feature type="region of interest" description="Disordered" evidence="2">
    <location>
        <begin position="1"/>
        <end position="20"/>
    </location>
</feature>
<feature type="domain" description="Activator of Hsp90 ATPase homologue 1/2-like C-terminal" evidence="3">
    <location>
        <begin position="33"/>
        <end position="167"/>
    </location>
</feature>
<dbReference type="Proteomes" id="UP000060787">
    <property type="component" value="Chromosome"/>
</dbReference>
<accession>A0A0S2FGG6</accession>
<evidence type="ECO:0000256" key="1">
    <source>
        <dbReference type="ARBA" id="ARBA00006817"/>
    </source>
</evidence>
<dbReference type="SUPFAM" id="SSF55961">
    <property type="entry name" value="Bet v1-like"/>
    <property type="match status" value="1"/>
</dbReference>
<gene>
    <name evidence="4" type="ORF">LA76x_4470</name>
</gene>
<dbReference type="RefSeq" id="WP_057919260.1">
    <property type="nucleotide sequence ID" value="NZ_CP011129.1"/>
</dbReference>
<evidence type="ECO:0000313" key="4">
    <source>
        <dbReference type="EMBL" id="ALN82578.1"/>
    </source>
</evidence>
<dbReference type="eggNOG" id="COG3832">
    <property type="taxonomic scope" value="Bacteria"/>
</dbReference>
<dbReference type="KEGG" id="lab:LA76x_4470"/>